<proteinExistence type="predicted"/>
<organism evidence="3 4">
    <name type="scientific">Steinernema carpocapsae</name>
    <name type="common">Entomopathogenic nematode</name>
    <dbReference type="NCBI Taxonomy" id="34508"/>
    <lineage>
        <taxon>Eukaryota</taxon>
        <taxon>Metazoa</taxon>
        <taxon>Ecdysozoa</taxon>
        <taxon>Nematoda</taxon>
        <taxon>Chromadorea</taxon>
        <taxon>Rhabditida</taxon>
        <taxon>Tylenchina</taxon>
        <taxon>Panagrolaimomorpha</taxon>
        <taxon>Strongyloidoidea</taxon>
        <taxon>Steinernematidae</taxon>
        <taxon>Steinernema</taxon>
    </lineage>
</organism>
<name>A0A4U5N8H1_STECR</name>
<gene>
    <name evidence="3" type="ORF">L596_019088</name>
</gene>
<protein>
    <submittedName>
        <fullName evidence="3">Uncharacterized protein</fullName>
    </submittedName>
</protein>
<feature type="signal peptide" evidence="2">
    <location>
        <begin position="1"/>
        <end position="24"/>
    </location>
</feature>
<reference evidence="3 4" key="1">
    <citation type="journal article" date="2015" name="Genome Biol.">
        <title>Comparative genomics of Steinernema reveals deeply conserved gene regulatory networks.</title>
        <authorList>
            <person name="Dillman A.R."/>
            <person name="Macchietto M."/>
            <person name="Porter C.F."/>
            <person name="Rogers A."/>
            <person name="Williams B."/>
            <person name="Antoshechkin I."/>
            <person name="Lee M.M."/>
            <person name="Goodwin Z."/>
            <person name="Lu X."/>
            <person name="Lewis E.E."/>
            <person name="Goodrich-Blair H."/>
            <person name="Stock S.P."/>
            <person name="Adams B.J."/>
            <person name="Sternberg P.W."/>
            <person name="Mortazavi A."/>
        </authorList>
    </citation>
    <scope>NUCLEOTIDE SEQUENCE [LARGE SCALE GENOMIC DNA]</scope>
    <source>
        <strain evidence="3 4">ALL</strain>
    </source>
</reference>
<dbReference type="AlphaFoldDB" id="A0A4U5N8H1"/>
<dbReference type="EMBL" id="AZBU02000005">
    <property type="protein sequence ID" value="TKR78251.1"/>
    <property type="molecule type" value="Genomic_DNA"/>
</dbReference>
<keyword evidence="1" id="KW-1133">Transmembrane helix</keyword>
<evidence type="ECO:0000256" key="1">
    <source>
        <dbReference type="SAM" id="Phobius"/>
    </source>
</evidence>
<sequence>MRPHCAVVLLFTLTSLSLITNLSASTGNAAKPEAAQKRSLFSKLKWIAPAALAVGGVGYVLYALSPDRRELNDRKHYYSDWKIRLYFSLP</sequence>
<feature type="transmembrane region" description="Helical" evidence="1">
    <location>
        <begin position="45"/>
        <end position="65"/>
    </location>
</feature>
<keyword evidence="4" id="KW-1185">Reference proteome</keyword>
<dbReference type="STRING" id="34508.A0A4U5N8H1"/>
<dbReference type="OrthoDB" id="4330at2759"/>
<keyword evidence="1" id="KW-0472">Membrane</keyword>
<feature type="chain" id="PRO_5020965683" evidence="2">
    <location>
        <begin position="25"/>
        <end position="90"/>
    </location>
</feature>
<accession>A0A4U5N8H1</accession>
<evidence type="ECO:0000313" key="3">
    <source>
        <dbReference type="EMBL" id="TKR78251.1"/>
    </source>
</evidence>
<comment type="caution">
    <text evidence="3">The sequence shown here is derived from an EMBL/GenBank/DDBJ whole genome shotgun (WGS) entry which is preliminary data.</text>
</comment>
<keyword evidence="2" id="KW-0732">Signal</keyword>
<dbReference type="Proteomes" id="UP000298663">
    <property type="component" value="Unassembled WGS sequence"/>
</dbReference>
<evidence type="ECO:0000313" key="4">
    <source>
        <dbReference type="Proteomes" id="UP000298663"/>
    </source>
</evidence>
<reference evidence="3 4" key="2">
    <citation type="journal article" date="2019" name="G3 (Bethesda)">
        <title>Hybrid Assembly of the Genome of the Entomopathogenic Nematode Steinernema carpocapsae Identifies the X-Chromosome.</title>
        <authorList>
            <person name="Serra L."/>
            <person name="Macchietto M."/>
            <person name="Macias-Munoz A."/>
            <person name="McGill C.J."/>
            <person name="Rodriguez I.M."/>
            <person name="Rodriguez B."/>
            <person name="Murad R."/>
            <person name="Mortazavi A."/>
        </authorList>
    </citation>
    <scope>NUCLEOTIDE SEQUENCE [LARGE SCALE GENOMIC DNA]</scope>
    <source>
        <strain evidence="3 4">ALL</strain>
    </source>
</reference>
<keyword evidence="1" id="KW-0812">Transmembrane</keyword>
<evidence type="ECO:0000256" key="2">
    <source>
        <dbReference type="SAM" id="SignalP"/>
    </source>
</evidence>